<dbReference type="SUPFAM" id="SSF51338">
    <property type="entry name" value="Composite domain of metallo-dependent hydrolases"/>
    <property type="match status" value="1"/>
</dbReference>
<comment type="cofactor">
    <cofactor evidence="6">
        <name>Mn(2+)</name>
        <dbReference type="ChEBI" id="CHEBI:29035"/>
    </cofactor>
</comment>
<accession>A0A5N0TM80</accession>
<comment type="similarity">
    <text evidence="1 6">Belongs to the metallo-dependent hydrolases superfamily. Adenine deaminase family.</text>
</comment>
<dbReference type="GO" id="GO:0006146">
    <property type="term" value="P:adenine catabolic process"/>
    <property type="evidence" value="ECO:0007669"/>
    <property type="project" value="InterPro"/>
</dbReference>
<keyword evidence="10" id="KW-1185">Reference proteome</keyword>
<gene>
    <name evidence="6" type="primary">ade</name>
    <name evidence="9" type="ORF">F6B40_00400</name>
</gene>
<protein>
    <recommendedName>
        <fullName evidence="2 6">Adenine deaminase</fullName>
        <shortName evidence="6">Adenase</shortName>
        <shortName evidence="6">Adenine aminase</shortName>
        <ecNumber evidence="2 6">3.5.4.2</ecNumber>
    </recommendedName>
</protein>
<feature type="domain" description="Amidohydrolase-related" evidence="7">
    <location>
        <begin position="79"/>
        <end position="359"/>
    </location>
</feature>
<dbReference type="InterPro" id="IPR006680">
    <property type="entry name" value="Amidohydro-rel"/>
</dbReference>
<reference evidence="10" key="1">
    <citation type="submission" date="2019-09" db="EMBL/GenBank/DDBJ databases">
        <title>Mumia zhuanghuii sp. nov. isolated from the intestinal contents of plateau pika (Ochotona curzoniae) in the Qinghai-Tibet plateau of China.</title>
        <authorList>
            <person name="Tian Z."/>
        </authorList>
    </citation>
    <scope>NUCLEOTIDE SEQUENCE [LARGE SCALE GENOMIC DNA]</scope>
    <source>
        <strain evidence="10">L-033</strain>
    </source>
</reference>
<evidence type="ECO:0000313" key="10">
    <source>
        <dbReference type="Proteomes" id="UP000326838"/>
    </source>
</evidence>
<evidence type="ECO:0000259" key="8">
    <source>
        <dbReference type="Pfam" id="PF13382"/>
    </source>
</evidence>
<dbReference type="Pfam" id="PF13382">
    <property type="entry name" value="Adenine_deam_C"/>
    <property type="match status" value="1"/>
</dbReference>
<comment type="caution">
    <text evidence="9">The sequence shown here is derived from an EMBL/GenBank/DDBJ whole genome shotgun (WGS) entry which is preliminary data.</text>
</comment>
<evidence type="ECO:0000256" key="1">
    <source>
        <dbReference type="ARBA" id="ARBA00006773"/>
    </source>
</evidence>
<dbReference type="AlphaFoldDB" id="A0A5N0TM80"/>
<evidence type="ECO:0000256" key="4">
    <source>
        <dbReference type="ARBA" id="ARBA00023211"/>
    </source>
</evidence>
<dbReference type="EC" id="3.5.4.2" evidence="2 6"/>
<dbReference type="InterPro" id="IPR026912">
    <property type="entry name" value="Adenine_deam_C"/>
</dbReference>
<dbReference type="RefSeq" id="WP_150891523.1">
    <property type="nucleotide sequence ID" value="NZ_VYUY01000002.1"/>
</dbReference>
<dbReference type="SUPFAM" id="SSF51556">
    <property type="entry name" value="Metallo-dependent hydrolases"/>
    <property type="match status" value="1"/>
</dbReference>
<evidence type="ECO:0000256" key="3">
    <source>
        <dbReference type="ARBA" id="ARBA00022801"/>
    </source>
</evidence>
<dbReference type="Gene3D" id="2.30.40.10">
    <property type="entry name" value="Urease, subunit C, domain 1"/>
    <property type="match status" value="1"/>
</dbReference>
<dbReference type="InterPro" id="IPR006679">
    <property type="entry name" value="Adenine_deam"/>
</dbReference>
<dbReference type="Proteomes" id="UP000326838">
    <property type="component" value="Unassembled WGS sequence"/>
</dbReference>
<dbReference type="GO" id="GO:0000034">
    <property type="term" value="F:adenine deaminase activity"/>
    <property type="evidence" value="ECO:0007669"/>
    <property type="project" value="UniProtKB-UniRule"/>
</dbReference>
<evidence type="ECO:0000259" key="7">
    <source>
        <dbReference type="Pfam" id="PF01979"/>
    </source>
</evidence>
<sequence length="603" mass="63831">MTELNDLLPTTAELVRLRAVAAGHEAPDLIVRGGLVQSPGTHEWLERDVLIAGRHIATLTPWGHVAQAAKEIDAGGCHVVPGFIDAHLHIEYTNLTPGELARLSVARGTTTVLTDPNGAANVWGAAGMDFLLQTRTPLHVFQQVSPTTPGSFDLELGGAVIPEETVLSRLHDDVTLTLGESNPFDYGEVSTARFREALVAGRRITGHTAAQTGESLWGYLAAGVSDDHNAATIDEVLERTRLGAMVTVMGSSLTDNTVPLFADLDAIAPALPSLCFCADDKHALDLTTQGHIDHHVRQAIRFGIDPQQAYRMATTQPAAYYRLDQVLGLLAPSRLADLQIIPDLAEVRPSTVIVAGAIVAQGGTALFRNTDQIPAWTTDTMRLPDVLPEDLFRVAAPEGAASVQVRAMAMYNGYFKRAFTATLPVAGGAVAADPAQDVLKIAVVDRHHGDALTGIGFVRGFGLRRGAIAITMNCPNMNISVVGADDESMRLAVEELGRMGGGYVTVADGEVLARVPLPVGGMMSAAPFEETAAALANGHAVTAGLGCPISSPYIILSFVGLYVVPDLGLTERGLIDAVSQQFVDVLLPGPVDNCGHVHDEEPR</sequence>
<feature type="domain" description="Adenine deaminase C-terminal" evidence="8">
    <location>
        <begin position="417"/>
        <end position="580"/>
    </location>
</feature>
<dbReference type="PANTHER" id="PTHR11113">
    <property type="entry name" value="N-ACETYLGLUCOSAMINE-6-PHOSPHATE DEACETYLASE"/>
    <property type="match status" value="1"/>
</dbReference>
<dbReference type="PANTHER" id="PTHR11113:SF2">
    <property type="entry name" value="ADENINE DEAMINASE"/>
    <property type="match status" value="1"/>
</dbReference>
<keyword evidence="3 6" id="KW-0378">Hydrolase</keyword>
<dbReference type="InterPro" id="IPR011059">
    <property type="entry name" value="Metal-dep_hydrolase_composite"/>
</dbReference>
<comment type="catalytic activity">
    <reaction evidence="5 6">
        <text>adenine + H2O + H(+) = hypoxanthine + NH4(+)</text>
        <dbReference type="Rhea" id="RHEA:23688"/>
        <dbReference type="ChEBI" id="CHEBI:15377"/>
        <dbReference type="ChEBI" id="CHEBI:15378"/>
        <dbReference type="ChEBI" id="CHEBI:16708"/>
        <dbReference type="ChEBI" id="CHEBI:17368"/>
        <dbReference type="ChEBI" id="CHEBI:28938"/>
        <dbReference type="EC" id="3.5.4.2"/>
    </reaction>
</comment>
<name>A0A5N0TM80_9MICO</name>
<dbReference type="HAMAP" id="MF_01518">
    <property type="entry name" value="Adenine_deamin"/>
    <property type="match status" value="1"/>
</dbReference>
<evidence type="ECO:0000256" key="2">
    <source>
        <dbReference type="ARBA" id="ARBA00012782"/>
    </source>
</evidence>
<evidence type="ECO:0000256" key="5">
    <source>
        <dbReference type="ARBA" id="ARBA00047720"/>
    </source>
</evidence>
<evidence type="ECO:0000256" key="6">
    <source>
        <dbReference type="HAMAP-Rule" id="MF_01518"/>
    </source>
</evidence>
<dbReference type="InterPro" id="IPR032466">
    <property type="entry name" value="Metal_Hydrolase"/>
</dbReference>
<evidence type="ECO:0000313" key="9">
    <source>
        <dbReference type="EMBL" id="KAA9136152.1"/>
    </source>
</evidence>
<organism evidence="9 10">
    <name type="scientific">Microbacterium caowuchunii</name>
    <dbReference type="NCBI Taxonomy" id="2614638"/>
    <lineage>
        <taxon>Bacteria</taxon>
        <taxon>Bacillati</taxon>
        <taxon>Actinomycetota</taxon>
        <taxon>Actinomycetes</taxon>
        <taxon>Micrococcales</taxon>
        <taxon>Microbacteriaceae</taxon>
        <taxon>Microbacterium</taxon>
    </lineage>
</organism>
<dbReference type="Pfam" id="PF01979">
    <property type="entry name" value="Amidohydro_1"/>
    <property type="match status" value="1"/>
</dbReference>
<dbReference type="EMBL" id="VYUY01000002">
    <property type="protein sequence ID" value="KAA9136152.1"/>
    <property type="molecule type" value="Genomic_DNA"/>
</dbReference>
<proteinExistence type="inferred from homology"/>
<dbReference type="Gene3D" id="3.20.20.140">
    <property type="entry name" value="Metal-dependent hydrolases"/>
    <property type="match status" value="1"/>
</dbReference>
<keyword evidence="4 6" id="KW-0464">Manganese</keyword>